<keyword evidence="10" id="KW-1185">Reference proteome</keyword>
<dbReference type="InterPro" id="IPR013785">
    <property type="entry name" value="Aldolase_TIM"/>
</dbReference>
<dbReference type="InterPro" id="IPR017553">
    <property type="entry name" value="3-hexulose-6-phosphate_synth"/>
</dbReference>
<dbReference type="PANTHER" id="PTHR35039:SF3">
    <property type="entry name" value="3-KETO-L-GULONATE-6-PHOSPHATE DECARBOXYLASE SGBH-RELATED"/>
    <property type="match status" value="1"/>
</dbReference>
<dbReference type="SMART" id="SM00934">
    <property type="entry name" value="OMPdecase"/>
    <property type="match status" value="1"/>
</dbReference>
<organism evidence="9 10">
    <name type="scientific">Alkalibacillus salilacus</name>
    <dbReference type="NCBI Taxonomy" id="284582"/>
    <lineage>
        <taxon>Bacteria</taxon>
        <taxon>Bacillati</taxon>
        <taxon>Bacillota</taxon>
        <taxon>Bacilli</taxon>
        <taxon>Bacillales</taxon>
        <taxon>Bacillaceae</taxon>
        <taxon>Alkalibacillus</taxon>
    </lineage>
</organism>
<keyword evidence="6 9" id="KW-0456">Lyase</keyword>
<comment type="pathway">
    <text evidence="2">One-carbon metabolism; formaldehyde assimilation via RuMP pathway; D-fructose 6-phosphate from D-ribulose 5-phosphate and formaldehyde: step 1/2.</text>
</comment>
<evidence type="ECO:0000256" key="6">
    <source>
        <dbReference type="ARBA" id="ARBA00023239"/>
    </source>
</evidence>
<dbReference type="NCBIfam" id="TIGR03128">
    <property type="entry name" value="RuMP_HxlA"/>
    <property type="match status" value="1"/>
</dbReference>
<accession>A0ABT9VHM4</accession>
<dbReference type="CDD" id="cd04726">
    <property type="entry name" value="KGPDC_HPS"/>
    <property type="match status" value="1"/>
</dbReference>
<evidence type="ECO:0000313" key="9">
    <source>
        <dbReference type="EMBL" id="MDQ0160466.1"/>
    </source>
</evidence>
<dbReference type="Pfam" id="PF00215">
    <property type="entry name" value="OMPdecase"/>
    <property type="match status" value="1"/>
</dbReference>
<evidence type="ECO:0000313" key="10">
    <source>
        <dbReference type="Proteomes" id="UP001224359"/>
    </source>
</evidence>
<proteinExistence type="inferred from homology"/>
<dbReference type="SUPFAM" id="SSF51366">
    <property type="entry name" value="Ribulose-phoshate binding barrel"/>
    <property type="match status" value="1"/>
</dbReference>
<evidence type="ECO:0000259" key="8">
    <source>
        <dbReference type="SMART" id="SM00934"/>
    </source>
</evidence>
<dbReference type="RefSeq" id="WP_306977728.1">
    <property type="nucleotide sequence ID" value="NZ_JAUSTQ010000012.1"/>
</dbReference>
<evidence type="ECO:0000256" key="7">
    <source>
        <dbReference type="ARBA" id="ARBA00023277"/>
    </source>
</evidence>
<name>A0ABT9VHM4_9BACI</name>
<dbReference type="InterPro" id="IPR001754">
    <property type="entry name" value="OMPdeCOase_dom"/>
</dbReference>
<dbReference type="GO" id="GO:0043801">
    <property type="term" value="F:hexulose-6-phosphate synthase activity"/>
    <property type="evidence" value="ECO:0007669"/>
    <property type="project" value="UniProtKB-EC"/>
</dbReference>
<reference evidence="9 10" key="1">
    <citation type="submission" date="2023-07" db="EMBL/GenBank/DDBJ databases">
        <title>Genomic Encyclopedia of Type Strains, Phase IV (KMG-IV): sequencing the most valuable type-strain genomes for metagenomic binning, comparative biology and taxonomic classification.</title>
        <authorList>
            <person name="Goeker M."/>
        </authorList>
    </citation>
    <scope>NUCLEOTIDE SEQUENCE [LARGE SCALE GENOMIC DNA]</scope>
    <source>
        <strain evidence="9 10">DSM 16460</strain>
    </source>
</reference>
<evidence type="ECO:0000256" key="4">
    <source>
        <dbReference type="ARBA" id="ARBA00012890"/>
    </source>
</evidence>
<dbReference type="EC" id="4.1.2.43" evidence="4"/>
<gene>
    <name evidence="9" type="ORF">J2S77_002470</name>
</gene>
<dbReference type="InterPro" id="IPR011060">
    <property type="entry name" value="RibuloseP-bd_barrel"/>
</dbReference>
<evidence type="ECO:0000256" key="2">
    <source>
        <dbReference type="ARBA" id="ARBA00005014"/>
    </source>
</evidence>
<dbReference type="InterPro" id="IPR041710">
    <property type="entry name" value="HPS/KGPDC"/>
</dbReference>
<evidence type="ECO:0000256" key="3">
    <source>
        <dbReference type="ARBA" id="ARBA00006350"/>
    </source>
</evidence>
<dbReference type="Gene3D" id="3.20.20.70">
    <property type="entry name" value="Aldolase class I"/>
    <property type="match status" value="1"/>
</dbReference>
<protein>
    <recommendedName>
        <fullName evidence="4">3-hexulose-6-phosphate synthase</fullName>
        <ecNumber evidence="4">4.1.2.43</ecNumber>
    </recommendedName>
</protein>
<evidence type="ECO:0000256" key="5">
    <source>
        <dbReference type="ARBA" id="ARBA00022563"/>
    </source>
</evidence>
<dbReference type="PANTHER" id="PTHR35039">
    <property type="entry name" value="3-KETO-L-GULONATE-6-PHOSPHATE DECARBOXYLASE SGBH-RELATED"/>
    <property type="match status" value="1"/>
</dbReference>
<evidence type="ECO:0000256" key="1">
    <source>
        <dbReference type="ARBA" id="ARBA00000718"/>
    </source>
</evidence>
<keyword evidence="7" id="KW-0119">Carbohydrate metabolism</keyword>
<keyword evidence="5" id="KW-0554">One-carbon metabolism</keyword>
<sequence>MKLQLALDRLTWDECFNVVGQTQDSIDIIEIGTGVIKEYGMPIVREMRKQYPDHTILSDMKICDAGGHEAKQAFSSGSDVTTVMAFSSHLTIQDCLEVAREYDGRMMIDLLEVNERSTIQKLADLDVDLVSLHIGKDKQTENGFSSNLFDLLEGYSFEVAVAGGINEQTIDDVVSHHPDIIIVGSAITKADNPAEVAKRFKEKLVS</sequence>
<feature type="domain" description="Orotidine 5'-phosphate decarboxylase" evidence="8">
    <location>
        <begin position="2"/>
        <end position="200"/>
    </location>
</feature>
<comment type="similarity">
    <text evidence="3">Belongs to the HPS/KGPDC family. HPS subfamily.</text>
</comment>
<comment type="catalytic activity">
    <reaction evidence="1">
        <text>D-ribulose 5-phosphate + formaldehyde = D-arabino-hex-3-ulose 6-phosphate</text>
        <dbReference type="Rhea" id="RHEA:25201"/>
        <dbReference type="ChEBI" id="CHEBI:16842"/>
        <dbReference type="ChEBI" id="CHEBI:58121"/>
        <dbReference type="ChEBI" id="CHEBI:58542"/>
        <dbReference type="EC" id="4.1.2.43"/>
    </reaction>
</comment>
<dbReference type="EMBL" id="JAUSTQ010000012">
    <property type="protein sequence ID" value="MDQ0160466.1"/>
    <property type="molecule type" value="Genomic_DNA"/>
</dbReference>
<dbReference type="Proteomes" id="UP001224359">
    <property type="component" value="Unassembled WGS sequence"/>
</dbReference>
<comment type="caution">
    <text evidence="9">The sequence shown here is derived from an EMBL/GenBank/DDBJ whole genome shotgun (WGS) entry which is preliminary data.</text>
</comment>